<evidence type="ECO:0000313" key="2">
    <source>
        <dbReference type="EMBL" id="ETM97437.1"/>
    </source>
</evidence>
<dbReference type="RefSeq" id="XP_008917265.1">
    <property type="nucleotide sequence ID" value="XM_008919017.1"/>
</dbReference>
<dbReference type="GeneID" id="20193550"/>
<sequence length="55" mass="6129">MEEEEASSSSAAESKAAESTPDPLTGSRERVMMIRTLQVQSVRVLEKRHSSHQSR</sequence>
<dbReference type="VEuPathDB" id="FungiDB:PPTG_24951"/>
<evidence type="ECO:0000256" key="1">
    <source>
        <dbReference type="SAM" id="MobiDB-lite"/>
    </source>
</evidence>
<proteinExistence type="predicted"/>
<feature type="compositionally biased region" description="Low complexity" evidence="1">
    <location>
        <begin position="7"/>
        <end position="19"/>
    </location>
</feature>
<evidence type="ECO:0000313" key="3">
    <source>
        <dbReference type="Proteomes" id="UP000018817"/>
    </source>
</evidence>
<dbReference type="EMBL" id="KI669995">
    <property type="protein sequence ID" value="ETM97437.1"/>
    <property type="molecule type" value="Genomic_DNA"/>
</dbReference>
<protein>
    <submittedName>
        <fullName evidence="2">Uncharacterized protein</fullName>
    </submittedName>
</protein>
<feature type="region of interest" description="Disordered" evidence="1">
    <location>
        <begin position="1"/>
        <end position="30"/>
    </location>
</feature>
<gene>
    <name evidence="2" type="ORF">PPTG_24951</name>
</gene>
<name>W2P8U9_PHYN3</name>
<dbReference type="Proteomes" id="UP000018817">
    <property type="component" value="Unassembled WGS sequence"/>
</dbReference>
<organism evidence="2 3">
    <name type="scientific">Phytophthora nicotianae (strain INRA-310)</name>
    <name type="common">Phytophthora parasitica</name>
    <dbReference type="NCBI Taxonomy" id="761204"/>
    <lineage>
        <taxon>Eukaryota</taxon>
        <taxon>Sar</taxon>
        <taxon>Stramenopiles</taxon>
        <taxon>Oomycota</taxon>
        <taxon>Peronosporomycetes</taxon>
        <taxon>Peronosporales</taxon>
        <taxon>Peronosporaceae</taxon>
        <taxon>Phytophthora</taxon>
    </lineage>
</organism>
<reference evidence="2 3" key="2">
    <citation type="submission" date="2013-11" db="EMBL/GenBank/DDBJ databases">
        <title>The Genome Sequence of Phytophthora parasitica INRA-310.</title>
        <authorList>
            <consortium name="The Broad Institute Genomics Platform"/>
            <person name="Russ C."/>
            <person name="Tyler B."/>
            <person name="Panabieres F."/>
            <person name="Shan W."/>
            <person name="Tripathy S."/>
            <person name="Grunwald N."/>
            <person name="Machado M."/>
            <person name="Johnson C.S."/>
            <person name="Arredondo F."/>
            <person name="Hong C."/>
            <person name="Coffey M."/>
            <person name="Young S.K."/>
            <person name="Zeng Q."/>
            <person name="Gargeya S."/>
            <person name="Fitzgerald M."/>
            <person name="Abouelleil A."/>
            <person name="Alvarado L."/>
            <person name="Chapman S.B."/>
            <person name="Gainer-Dewar J."/>
            <person name="Goldberg J."/>
            <person name="Griggs A."/>
            <person name="Gujja S."/>
            <person name="Hansen M."/>
            <person name="Howarth C."/>
            <person name="Imamovic A."/>
            <person name="Ireland A."/>
            <person name="Larimer J."/>
            <person name="McCowan C."/>
            <person name="Murphy C."/>
            <person name="Pearson M."/>
            <person name="Poon T.W."/>
            <person name="Priest M."/>
            <person name="Roberts A."/>
            <person name="Saif S."/>
            <person name="Shea T."/>
            <person name="Sykes S."/>
            <person name="Wortman J."/>
            <person name="Nusbaum C."/>
            <person name="Birren B."/>
        </authorList>
    </citation>
    <scope>NUCLEOTIDE SEQUENCE [LARGE SCALE GENOMIC DNA]</scope>
    <source>
        <strain evidence="2 3">INRA-310</strain>
    </source>
</reference>
<accession>W2P8U9</accession>
<dbReference type="AlphaFoldDB" id="W2P8U9"/>
<reference evidence="3" key="1">
    <citation type="submission" date="2011-12" db="EMBL/GenBank/DDBJ databases">
        <authorList>
            <consortium name="The Broad Institute Genome Sequencing Platform"/>
            <person name="Russ C."/>
            <person name="Tyler B."/>
            <person name="Panabieres F."/>
            <person name="Shan W."/>
            <person name="Tripathy S."/>
            <person name="Grunwald N."/>
            <person name="Machado M."/>
            <person name="Young S.K."/>
            <person name="Zeng Q."/>
            <person name="Gargeya S."/>
            <person name="Fitzgerald M."/>
            <person name="Haas B."/>
            <person name="Abouelleil A."/>
            <person name="Alvarado L."/>
            <person name="Arachchi H.M."/>
            <person name="Berlin A."/>
            <person name="Chapman S.B."/>
            <person name="Gearin G."/>
            <person name="Goldberg J."/>
            <person name="Griggs A."/>
            <person name="Gujja S."/>
            <person name="Hansen M."/>
            <person name="Heiman D."/>
            <person name="Howarth C."/>
            <person name="Larimer J."/>
            <person name="Lui A."/>
            <person name="MacDonald P.J.P."/>
            <person name="McCowen C."/>
            <person name="Montmayeur A."/>
            <person name="Murphy C."/>
            <person name="Neiman D."/>
            <person name="Pearson M."/>
            <person name="Priest M."/>
            <person name="Roberts A."/>
            <person name="Saif S."/>
            <person name="Shea T."/>
            <person name="Sisk P."/>
            <person name="Stolte C."/>
            <person name="Sykes S."/>
            <person name="Wortman J."/>
            <person name="Nusbaum C."/>
            <person name="Birren B."/>
        </authorList>
    </citation>
    <scope>NUCLEOTIDE SEQUENCE [LARGE SCALE GENOMIC DNA]</scope>
    <source>
        <strain evidence="3">INRA-310</strain>
    </source>
</reference>